<dbReference type="InterPro" id="IPR001451">
    <property type="entry name" value="Hexapep"/>
</dbReference>
<feature type="region of interest" description="N-acetyltransferase" evidence="18">
    <location>
        <begin position="254"/>
        <end position="458"/>
    </location>
</feature>
<dbReference type="RefSeq" id="WP_340275715.1">
    <property type="nucleotide sequence ID" value="NZ_JBAKIA010000012.1"/>
</dbReference>
<evidence type="ECO:0000256" key="15">
    <source>
        <dbReference type="ARBA" id="ARBA00048247"/>
    </source>
</evidence>
<feature type="binding site" evidence="18">
    <location>
        <position position="363"/>
    </location>
    <ligand>
        <name>UDP-N-acetyl-alpha-D-glucosamine</name>
        <dbReference type="ChEBI" id="CHEBI:57705"/>
    </ligand>
</feature>
<dbReference type="InterPro" id="IPR025877">
    <property type="entry name" value="MobA-like_NTP_Trfase"/>
</dbReference>
<feature type="binding site" evidence="18">
    <location>
        <position position="173"/>
    </location>
    <ligand>
        <name>UDP-N-acetyl-alpha-D-glucosamine</name>
        <dbReference type="ChEBI" id="CHEBI:57705"/>
    </ligand>
</feature>
<evidence type="ECO:0000256" key="5">
    <source>
        <dbReference type="ARBA" id="ARBA00022679"/>
    </source>
</evidence>
<keyword evidence="8 18" id="KW-0677">Repeat</keyword>
<feature type="binding site" evidence="18">
    <location>
        <begin position="83"/>
        <end position="84"/>
    </location>
    <ligand>
        <name>UDP-N-acetyl-alpha-D-glucosamine</name>
        <dbReference type="ChEBI" id="CHEBI:57705"/>
    </ligand>
</feature>
<comment type="caution">
    <text evidence="20">The sequence shown here is derived from an EMBL/GenBank/DDBJ whole genome shotgun (WGS) entry which is preliminary data.</text>
</comment>
<evidence type="ECO:0000256" key="10">
    <source>
        <dbReference type="ARBA" id="ARBA00022960"/>
    </source>
</evidence>
<gene>
    <name evidence="18 20" type="primary">glmU</name>
    <name evidence="20" type="ORF">V6575_15940</name>
</gene>
<comment type="pathway">
    <text evidence="18">Bacterial outer membrane biogenesis; LPS lipid A biosynthesis.</text>
</comment>
<dbReference type="PANTHER" id="PTHR43584">
    <property type="entry name" value="NUCLEOTIDYL TRANSFERASE"/>
    <property type="match status" value="1"/>
</dbReference>
<keyword evidence="14 18" id="KW-0961">Cell wall biogenesis/degradation</keyword>
<sequence length="458" mass="48482">MSERSFLPIVLAAGLGTRMQSEMPKVMHEIGHLPMIGHVLNSLKMSNADRVAVVIGPQMDALEKVVTDLSPNVSCHVQTDRLGTAHAALAARDAMLDPADDVLILYGDTPLVTREAIGTVRAALADGADVAVLGFETKKPYGYGRLLTDGGQLLAIREEKDATDAERRITFCNSGIMGFRGKVVLELLTSIGNDNKKGEFYLTDAAEIAVARNLNVVAVSASEEDVQGINTRAQLSTCEAVFQRRMRIQTLEGGVTMQAPDTVYFSHDTVIEPDVLIEPNVVFGPDVHVERGAVIRAFSHLEGAHVGSSATVGPYARLRPGARLSEGSRVGNFVEVKNSEIGVGAKVNHLSYIGDASIGAKSNIGAGTITCNYDGFGKHKTDIGAGSFIGSNSTLVAPLTLGNGVFVAAGSVVTEQVSDNALVIGRSQQVEKTGRAEALRTRFKAAKDAKSSGTERGK</sequence>
<keyword evidence="12 18" id="KW-0511">Multifunctional enzyme</keyword>
<dbReference type="HAMAP" id="MF_01631">
    <property type="entry name" value="GlmU"/>
    <property type="match status" value="1"/>
</dbReference>
<evidence type="ECO:0000256" key="11">
    <source>
        <dbReference type="ARBA" id="ARBA00022984"/>
    </source>
</evidence>
<comment type="subcellular location">
    <subcellularLocation>
        <location evidence="1 18">Cytoplasm</location>
    </subcellularLocation>
</comment>
<dbReference type="InterPro" id="IPR011004">
    <property type="entry name" value="Trimer_LpxA-like_sf"/>
</dbReference>
<organism evidence="20 21">
    <name type="scientific">Roseibium algae</name>
    <dbReference type="NCBI Taxonomy" id="3123038"/>
    <lineage>
        <taxon>Bacteria</taxon>
        <taxon>Pseudomonadati</taxon>
        <taxon>Pseudomonadota</taxon>
        <taxon>Alphaproteobacteria</taxon>
        <taxon>Hyphomicrobiales</taxon>
        <taxon>Stappiaceae</taxon>
        <taxon>Roseibium</taxon>
    </lineage>
</organism>
<name>A0ABU8TN25_9HYPH</name>
<evidence type="ECO:0000313" key="21">
    <source>
        <dbReference type="Proteomes" id="UP001385499"/>
    </source>
</evidence>
<keyword evidence="4 18" id="KW-0963">Cytoplasm</keyword>
<keyword evidence="10 18" id="KW-0133">Cell shape</keyword>
<reference evidence="20 21" key="1">
    <citation type="submission" date="2024-02" db="EMBL/GenBank/DDBJ databases">
        <title>Roseibium algae sp. nov., isolated from marine alga (Grateloupia sp.), showing potential in myo-inositol conversion.</title>
        <authorList>
            <person name="Wang Y."/>
        </authorList>
    </citation>
    <scope>NUCLEOTIDE SEQUENCE [LARGE SCALE GENOMIC DNA]</scope>
    <source>
        <strain evidence="20 21">H3510</strain>
    </source>
</reference>
<comment type="pathway">
    <text evidence="18">Nucleotide-sugar biosynthesis; UDP-N-acetyl-alpha-D-glucosamine biosynthesis; N-acetyl-alpha-D-glucosamine 1-phosphate from alpha-D-glucosamine 6-phosphate (route II): step 2/2.</text>
</comment>
<evidence type="ECO:0000256" key="2">
    <source>
        <dbReference type="ARBA" id="ARBA00007707"/>
    </source>
</evidence>
<keyword evidence="9 18" id="KW-0460">Magnesium</keyword>
<dbReference type="Pfam" id="PF00132">
    <property type="entry name" value="Hexapep"/>
    <property type="match status" value="1"/>
</dbReference>
<dbReference type="CDD" id="cd02540">
    <property type="entry name" value="GT2_GlmU_N_bac"/>
    <property type="match status" value="1"/>
</dbReference>
<dbReference type="GO" id="GO:0003977">
    <property type="term" value="F:UDP-N-acetylglucosamine diphosphorylase activity"/>
    <property type="evidence" value="ECO:0007669"/>
    <property type="project" value="UniProtKB-EC"/>
</dbReference>
<feature type="binding site" evidence="18">
    <location>
        <position position="78"/>
    </location>
    <ligand>
        <name>UDP-N-acetyl-alpha-D-glucosamine</name>
        <dbReference type="ChEBI" id="CHEBI:57705"/>
    </ligand>
</feature>
<evidence type="ECO:0000256" key="3">
    <source>
        <dbReference type="ARBA" id="ARBA00007947"/>
    </source>
</evidence>
<feature type="binding site" evidence="18">
    <location>
        <position position="230"/>
    </location>
    <ligand>
        <name>Mg(2+)</name>
        <dbReference type="ChEBI" id="CHEBI:18420"/>
    </ligand>
</feature>
<feature type="domain" description="MobA-like NTP transferase" evidence="19">
    <location>
        <begin position="9"/>
        <end position="145"/>
    </location>
</feature>
<dbReference type="SUPFAM" id="SSF53448">
    <property type="entry name" value="Nucleotide-diphospho-sugar transferases"/>
    <property type="match status" value="1"/>
</dbReference>
<feature type="binding site" evidence="18">
    <location>
        <position position="158"/>
    </location>
    <ligand>
        <name>UDP-N-acetyl-alpha-D-glucosamine</name>
        <dbReference type="ChEBI" id="CHEBI:57705"/>
    </ligand>
</feature>
<proteinExistence type="inferred from homology"/>
<feature type="binding site" evidence="18">
    <location>
        <position position="352"/>
    </location>
    <ligand>
        <name>UDP-N-acetyl-alpha-D-glucosamine</name>
        <dbReference type="ChEBI" id="CHEBI:57705"/>
    </ligand>
</feature>
<feature type="active site" description="Proton acceptor" evidence="18">
    <location>
        <position position="349"/>
    </location>
</feature>
<feature type="binding site" evidence="18">
    <location>
        <position position="319"/>
    </location>
    <ligand>
        <name>UDP-N-acetyl-alpha-D-glucosamine</name>
        <dbReference type="ChEBI" id="CHEBI:57705"/>
    </ligand>
</feature>
<dbReference type="InterPro" id="IPR050065">
    <property type="entry name" value="GlmU-like"/>
</dbReference>
<feature type="binding site" evidence="18">
    <location>
        <position position="108"/>
    </location>
    <ligand>
        <name>Mg(2+)</name>
        <dbReference type="ChEBI" id="CHEBI:18420"/>
    </ligand>
</feature>
<feature type="region of interest" description="Pyrophosphorylase" evidence="18">
    <location>
        <begin position="1"/>
        <end position="232"/>
    </location>
</feature>
<dbReference type="Pfam" id="PF12804">
    <property type="entry name" value="NTP_transf_3"/>
    <property type="match status" value="1"/>
</dbReference>
<keyword evidence="11 18" id="KW-0573">Peptidoglycan synthesis</keyword>
<comment type="function">
    <text evidence="17 18">Catalyzes the last two sequential reactions in the de novo biosynthetic pathway for UDP-N-acetylglucosamine (UDP-GlcNAc). The C-terminal domain catalyzes the transfer of acetyl group from acetyl coenzyme A to glucosamine-1-phosphate (GlcN-1-P) to produce N-acetylglucosamine-1-phosphate (GlcNAc-1-P), which is converted into UDP-GlcNAc by the transfer of uridine 5-monophosphate (from uridine 5-triphosphate), a reaction catalyzed by the N-terminal domain.</text>
</comment>
<dbReference type="NCBIfam" id="TIGR01173">
    <property type="entry name" value="glmU"/>
    <property type="match status" value="1"/>
</dbReference>
<dbReference type="Gene3D" id="3.90.550.10">
    <property type="entry name" value="Spore Coat Polysaccharide Biosynthesis Protein SpsA, Chain A"/>
    <property type="match status" value="1"/>
</dbReference>
<comment type="similarity">
    <text evidence="2 18">In the C-terminal section; belongs to the transferase hexapeptide repeat family.</text>
</comment>
<evidence type="ECO:0000256" key="7">
    <source>
        <dbReference type="ARBA" id="ARBA00022723"/>
    </source>
</evidence>
<evidence type="ECO:0000256" key="14">
    <source>
        <dbReference type="ARBA" id="ARBA00023316"/>
    </source>
</evidence>
<accession>A0ABU8TN25</accession>
<comment type="catalytic activity">
    <reaction evidence="16 18">
        <text>N-acetyl-alpha-D-glucosamine 1-phosphate + UTP + H(+) = UDP-N-acetyl-alpha-D-glucosamine + diphosphate</text>
        <dbReference type="Rhea" id="RHEA:13509"/>
        <dbReference type="ChEBI" id="CHEBI:15378"/>
        <dbReference type="ChEBI" id="CHEBI:33019"/>
        <dbReference type="ChEBI" id="CHEBI:46398"/>
        <dbReference type="ChEBI" id="CHEBI:57705"/>
        <dbReference type="ChEBI" id="CHEBI:57776"/>
        <dbReference type="EC" id="2.7.7.23"/>
    </reaction>
</comment>
<dbReference type="EMBL" id="JBAKIA010000012">
    <property type="protein sequence ID" value="MEJ8475584.1"/>
    <property type="molecule type" value="Genomic_DNA"/>
</dbReference>
<feature type="binding site" evidence="18">
    <location>
        <begin position="372"/>
        <end position="373"/>
    </location>
    <ligand>
        <name>acetyl-CoA</name>
        <dbReference type="ChEBI" id="CHEBI:57288"/>
    </ligand>
</feature>
<feature type="binding site" evidence="18">
    <location>
        <begin position="11"/>
        <end position="14"/>
    </location>
    <ligand>
        <name>UDP-N-acetyl-alpha-D-glucosamine</name>
        <dbReference type="ChEBI" id="CHEBI:57705"/>
    </ligand>
</feature>
<dbReference type="NCBIfam" id="NF010933">
    <property type="entry name" value="PRK14353.1"/>
    <property type="match status" value="1"/>
</dbReference>
<evidence type="ECO:0000256" key="8">
    <source>
        <dbReference type="ARBA" id="ARBA00022737"/>
    </source>
</evidence>
<evidence type="ECO:0000313" key="20">
    <source>
        <dbReference type="EMBL" id="MEJ8475584.1"/>
    </source>
</evidence>
<dbReference type="Proteomes" id="UP001385499">
    <property type="component" value="Unassembled WGS sequence"/>
</dbReference>
<evidence type="ECO:0000256" key="6">
    <source>
        <dbReference type="ARBA" id="ARBA00022695"/>
    </source>
</evidence>
<feature type="binding site" evidence="18">
    <location>
        <position position="337"/>
    </location>
    <ligand>
        <name>UDP-N-acetyl-alpha-D-glucosamine</name>
        <dbReference type="ChEBI" id="CHEBI:57705"/>
    </ligand>
</feature>
<feature type="binding site" evidence="18">
    <location>
        <position position="391"/>
    </location>
    <ligand>
        <name>acetyl-CoA</name>
        <dbReference type="ChEBI" id="CHEBI:57288"/>
    </ligand>
</feature>
<keyword evidence="21" id="KW-1185">Reference proteome</keyword>
<dbReference type="InterPro" id="IPR038009">
    <property type="entry name" value="GlmU_C_LbH"/>
</dbReference>
<feature type="binding site" evidence="18">
    <location>
        <position position="366"/>
    </location>
    <ligand>
        <name>acetyl-CoA</name>
        <dbReference type="ChEBI" id="CHEBI:57288"/>
    </ligand>
</feature>
<evidence type="ECO:0000256" key="18">
    <source>
        <dbReference type="HAMAP-Rule" id="MF_01631"/>
    </source>
</evidence>
<feature type="binding site" evidence="18">
    <location>
        <position position="426"/>
    </location>
    <ligand>
        <name>acetyl-CoA</name>
        <dbReference type="ChEBI" id="CHEBI:57288"/>
    </ligand>
</feature>
<protein>
    <recommendedName>
        <fullName evidence="18">Bifunctional protein GlmU</fullName>
    </recommendedName>
    <domain>
        <recommendedName>
            <fullName evidence="18">UDP-N-acetylglucosamine pyrophosphorylase</fullName>
            <ecNumber evidence="18">2.7.7.23</ecNumber>
        </recommendedName>
        <alternativeName>
            <fullName evidence="18">N-acetylglucosamine-1-phosphate uridyltransferase</fullName>
        </alternativeName>
    </domain>
    <domain>
        <recommendedName>
            <fullName evidence="18">Glucosamine-1-phosphate N-acetyltransferase</fullName>
            <ecNumber evidence="18">2.3.1.157</ecNumber>
        </recommendedName>
    </domain>
</protein>
<dbReference type="PANTHER" id="PTHR43584:SF3">
    <property type="entry name" value="BIFUNCTIONAL PROTEIN GLMU"/>
    <property type="match status" value="1"/>
</dbReference>
<dbReference type="SUPFAM" id="SSF51161">
    <property type="entry name" value="Trimeric LpxA-like enzymes"/>
    <property type="match status" value="1"/>
</dbReference>
<feature type="binding site" evidence="18">
    <location>
        <position position="230"/>
    </location>
    <ligand>
        <name>UDP-N-acetyl-alpha-D-glucosamine</name>
        <dbReference type="ChEBI" id="CHEBI:57705"/>
    </ligand>
</feature>
<evidence type="ECO:0000256" key="1">
    <source>
        <dbReference type="ARBA" id="ARBA00004496"/>
    </source>
</evidence>
<comment type="catalytic activity">
    <reaction evidence="15 18">
        <text>alpha-D-glucosamine 1-phosphate + acetyl-CoA = N-acetyl-alpha-D-glucosamine 1-phosphate + CoA + H(+)</text>
        <dbReference type="Rhea" id="RHEA:13725"/>
        <dbReference type="ChEBI" id="CHEBI:15378"/>
        <dbReference type="ChEBI" id="CHEBI:57287"/>
        <dbReference type="ChEBI" id="CHEBI:57288"/>
        <dbReference type="ChEBI" id="CHEBI:57776"/>
        <dbReference type="ChEBI" id="CHEBI:58516"/>
        <dbReference type="EC" id="2.3.1.157"/>
    </reaction>
</comment>
<evidence type="ECO:0000256" key="9">
    <source>
        <dbReference type="ARBA" id="ARBA00022842"/>
    </source>
</evidence>
<comment type="pathway">
    <text evidence="18">Nucleotide-sugar biosynthesis; UDP-N-acetyl-alpha-D-glucosamine biosynthesis; UDP-N-acetyl-alpha-D-glucosamine from N-acetyl-alpha-D-glucosamine 1-phosphate: step 1/1.</text>
</comment>
<feature type="binding site" evidence="18">
    <location>
        <position position="25"/>
    </location>
    <ligand>
        <name>UDP-N-acetyl-alpha-D-glucosamine</name>
        <dbReference type="ChEBI" id="CHEBI:57705"/>
    </ligand>
</feature>
<comment type="cofactor">
    <cofactor evidence="18">
        <name>Mg(2+)</name>
        <dbReference type="ChEBI" id="CHEBI:18420"/>
    </cofactor>
    <text evidence="18">Binds 1 Mg(2+) ion per subunit.</text>
</comment>
<evidence type="ECO:0000256" key="17">
    <source>
        <dbReference type="ARBA" id="ARBA00049628"/>
    </source>
</evidence>
<dbReference type="CDD" id="cd03353">
    <property type="entry name" value="LbH_GlmU_C"/>
    <property type="match status" value="1"/>
</dbReference>
<evidence type="ECO:0000256" key="13">
    <source>
        <dbReference type="ARBA" id="ARBA00023315"/>
    </source>
</evidence>
<evidence type="ECO:0000256" key="4">
    <source>
        <dbReference type="ARBA" id="ARBA00022490"/>
    </source>
</evidence>
<dbReference type="EC" id="2.3.1.157" evidence="18"/>
<keyword evidence="13 18" id="KW-0012">Acyltransferase</keyword>
<dbReference type="InterPro" id="IPR005882">
    <property type="entry name" value="Bifunctional_GlmU"/>
</dbReference>
<feature type="region of interest" description="Linker" evidence="18">
    <location>
        <begin position="233"/>
        <end position="253"/>
    </location>
</feature>
<evidence type="ECO:0000256" key="16">
    <source>
        <dbReference type="ARBA" id="ARBA00048493"/>
    </source>
</evidence>
<feature type="binding site" evidence="18">
    <location>
        <begin position="106"/>
        <end position="108"/>
    </location>
    <ligand>
        <name>UDP-N-acetyl-alpha-D-glucosamine</name>
        <dbReference type="ChEBI" id="CHEBI:57705"/>
    </ligand>
</feature>
<keyword evidence="6 18" id="KW-0548">Nucleotidyltransferase</keyword>
<dbReference type="InterPro" id="IPR029044">
    <property type="entry name" value="Nucleotide-diphossugar_trans"/>
</dbReference>
<evidence type="ECO:0000259" key="19">
    <source>
        <dbReference type="Pfam" id="PF12804"/>
    </source>
</evidence>
<comment type="subunit">
    <text evidence="18">Homotrimer.</text>
</comment>
<dbReference type="EC" id="2.7.7.23" evidence="18"/>
<feature type="binding site" evidence="18">
    <location>
        <position position="409"/>
    </location>
    <ligand>
        <name>acetyl-CoA</name>
        <dbReference type="ChEBI" id="CHEBI:57288"/>
    </ligand>
</feature>
<keyword evidence="5 18" id="KW-0808">Transferase</keyword>
<comment type="similarity">
    <text evidence="3 18">In the N-terminal section; belongs to the N-acetylglucosamine-1-phosphate uridyltransferase family.</text>
</comment>
<feature type="binding site" evidence="18">
    <location>
        <position position="144"/>
    </location>
    <ligand>
        <name>UDP-N-acetyl-alpha-D-glucosamine</name>
        <dbReference type="ChEBI" id="CHEBI:57705"/>
    </ligand>
</feature>
<dbReference type="InterPro" id="IPR018357">
    <property type="entry name" value="Hexapep_transf_CS"/>
</dbReference>
<keyword evidence="7 18" id="KW-0479">Metal-binding</keyword>
<dbReference type="PROSITE" id="PS00101">
    <property type="entry name" value="HEXAPEP_TRANSFERASES"/>
    <property type="match status" value="1"/>
</dbReference>
<dbReference type="Gene3D" id="2.160.10.10">
    <property type="entry name" value="Hexapeptide repeat proteins"/>
    <property type="match status" value="1"/>
</dbReference>
<evidence type="ECO:0000256" key="12">
    <source>
        <dbReference type="ARBA" id="ARBA00023268"/>
    </source>
</evidence>